<proteinExistence type="predicted"/>
<sequence length="134" mass="14344">MDYTIDHGRVVLAARNDEAAAGQFSRPQVRRAAAADVHRWNPCESERVHVVLEPLPADTDAVPRALTPAAPLVPRAVGEGAVHVGIRQAACDGDGASHAVTGLALEPGKATASIVNNEWHARSQFEPSLMQWNR</sequence>
<organism evidence="1 2">
    <name type="scientific">Xanthomonas citri pv. citri</name>
    <dbReference type="NCBI Taxonomy" id="611301"/>
    <lineage>
        <taxon>Bacteria</taxon>
        <taxon>Pseudomonadati</taxon>
        <taxon>Pseudomonadota</taxon>
        <taxon>Gammaproteobacteria</taxon>
        <taxon>Lysobacterales</taxon>
        <taxon>Lysobacteraceae</taxon>
        <taxon>Xanthomonas</taxon>
    </lineage>
</organism>
<dbReference type="EMBL" id="CCXZ01000025">
    <property type="protein sequence ID" value="CEG14799.1"/>
    <property type="molecule type" value="Genomic_DNA"/>
</dbReference>
<gene>
    <name evidence="1" type="ORF">XAC3562_1200122</name>
</gene>
<evidence type="ECO:0000313" key="1">
    <source>
        <dbReference type="EMBL" id="CEG14799.1"/>
    </source>
</evidence>
<comment type="caution">
    <text evidence="1">The sequence shown here is derived from an EMBL/GenBank/DDBJ whole genome shotgun (WGS) entry which is preliminary data.</text>
</comment>
<evidence type="ECO:0000313" key="2">
    <source>
        <dbReference type="Proteomes" id="UP000052230"/>
    </source>
</evidence>
<dbReference type="AlphaFoldDB" id="A0A0U5FCY1"/>
<reference evidence="1 2" key="1">
    <citation type="submission" date="2014-09" db="EMBL/GenBank/DDBJ databases">
        <authorList>
            <person name="Regsiter A."/>
        </authorList>
    </citation>
    <scope>NUCLEOTIDE SEQUENCE [LARGE SCALE GENOMIC DNA]</scope>
</reference>
<accession>A0A0U5FCY1</accession>
<protein>
    <submittedName>
        <fullName evidence="1">Uncharacterized protein</fullName>
    </submittedName>
</protein>
<keyword evidence="2" id="KW-1185">Reference proteome</keyword>
<dbReference type="Proteomes" id="UP000052230">
    <property type="component" value="Unassembled WGS sequence"/>
</dbReference>
<name>A0A0U5FCY1_XANCI</name>